<accession>A0A1C4W1U2</accession>
<dbReference type="EMBL" id="FMCV01000004">
    <property type="protein sequence ID" value="SCE90190.1"/>
    <property type="molecule type" value="Genomic_DNA"/>
</dbReference>
<reference evidence="4" key="1">
    <citation type="submission" date="2016-06" db="EMBL/GenBank/DDBJ databases">
        <authorList>
            <person name="Varghese N."/>
        </authorList>
    </citation>
    <scope>NUCLEOTIDE SEQUENCE [LARGE SCALE GENOMIC DNA]</scope>
    <source>
        <strain evidence="4">DSM 45555</strain>
    </source>
</reference>
<dbReference type="Proteomes" id="UP000198551">
    <property type="component" value="Unassembled WGS sequence"/>
</dbReference>
<evidence type="ECO:0000313" key="4">
    <source>
        <dbReference type="Proteomes" id="UP000198551"/>
    </source>
</evidence>
<dbReference type="InterPro" id="IPR047057">
    <property type="entry name" value="MerR_fam"/>
</dbReference>
<evidence type="ECO:0000313" key="3">
    <source>
        <dbReference type="EMBL" id="SCE90190.1"/>
    </source>
</evidence>
<dbReference type="GO" id="GO:0003700">
    <property type="term" value="F:DNA-binding transcription factor activity"/>
    <property type="evidence" value="ECO:0007669"/>
    <property type="project" value="InterPro"/>
</dbReference>
<evidence type="ECO:0000259" key="2">
    <source>
        <dbReference type="PROSITE" id="PS50937"/>
    </source>
</evidence>
<dbReference type="PRINTS" id="PR00040">
    <property type="entry name" value="HTHMERR"/>
</dbReference>
<dbReference type="PANTHER" id="PTHR30204">
    <property type="entry name" value="REDOX-CYCLING DRUG-SENSING TRANSCRIPTIONAL ACTIVATOR SOXR"/>
    <property type="match status" value="1"/>
</dbReference>
<dbReference type="Pfam" id="PF13411">
    <property type="entry name" value="MerR_1"/>
    <property type="match status" value="1"/>
</dbReference>
<dbReference type="InterPro" id="IPR009061">
    <property type="entry name" value="DNA-bd_dom_put_sf"/>
</dbReference>
<dbReference type="RefSeq" id="WP_018784326.1">
    <property type="nucleotide sequence ID" value="NZ_FMCV01000004.1"/>
</dbReference>
<sequence length="136" mass="14803">MSIAAQIPARFTLTVKDVATEAGVAPSAVRFYEQHGLITAHRTAGDQRRFDDSAACRIKVAKVAQRVGLTVREIADVFVTLPDDPEPQDWQRVAAVLIDEAEARTAALQAYLGEMLSGGRLCEIDDRIEVPNQGRG</sequence>
<protein>
    <submittedName>
        <fullName evidence="3">MerR family transcriptional regulator, redox-sensitive transcriptional activator SoxR</fullName>
    </submittedName>
</protein>
<keyword evidence="1" id="KW-0238">DNA-binding</keyword>
<dbReference type="InterPro" id="IPR000551">
    <property type="entry name" value="MerR-type_HTH_dom"/>
</dbReference>
<feature type="domain" description="HTH merR-type" evidence="2">
    <location>
        <begin position="12"/>
        <end position="80"/>
    </location>
</feature>
<dbReference type="GO" id="GO:0003677">
    <property type="term" value="F:DNA binding"/>
    <property type="evidence" value="ECO:0007669"/>
    <property type="project" value="UniProtKB-KW"/>
</dbReference>
<organism evidence="3 4">
    <name type="scientific">Micromonospora marina</name>
    <dbReference type="NCBI Taxonomy" id="307120"/>
    <lineage>
        <taxon>Bacteria</taxon>
        <taxon>Bacillati</taxon>
        <taxon>Actinomycetota</taxon>
        <taxon>Actinomycetes</taxon>
        <taxon>Micromonosporales</taxon>
        <taxon>Micromonosporaceae</taxon>
        <taxon>Micromonospora</taxon>
    </lineage>
</organism>
<dbReference type="SUPFAM" id="SSF46955">
    <property type="entry name" value="Putative DNA-binding domain"/>
    <property type="match status" value="1"/>
</dbReference>
<keyword evidence="4" id="KW-1185">Reference proteome</keyword>
<dbReference type="PROSITE" id="PS50937">
    <property type="entry name" value="HTH_MERR_2"/>
    <property type="match status" value="1"/>
</dbReference>
<dbReference type="SMART" id="SM00422">
    <property type="entry name" value="HTH_MERR"/>
    <property type="match status" value="1"/>
</dbReference>
<evidence type="ECO:0000256" key="1">
    <source>
        <dbReference type="ARBA" id="ARBA00023125"/>
    </source>
</evidence>
<gene>
    <name evidence="3" type="ORF">GA0070215_104170</name>
</gene>
<name>A0A1C4W1U2_9ACTN</name>
<dbReference type="AlphaFoldDB" id="A0A1C4W1U2"/>
<dbReference type="Gene3D" id="1.10.1660.10">
    <property type="match status" value="1"/>
</dbReference>
<dbReference type="PANTHER" id="PTHR30204:SF0">
    <property type="entry name" value="REDOX-SENSITIVE TRANSCRIPTIONAL ACTIVATOR SOXR"/>
    <property type="match status" value="1"/>
</dbReference>
<proteinExistence type="predicted"/>